<dbReference type="AlphaFoldDB" id="A0A1M7KZG6"/>
<evidence type="ECO:0000313" key="2">
    <source>
        <dbReference type="Proteomes" id="UP000184440"/>
    </source>
</evidence>
<dbReference type="OrthoDB" id="1333924at2"/>
<dbReference type="Proteomes" id="UP000184440">
    <property type="component" value="Unassembled WGS sequence"/>
</dbReference>
<keyword evidence="2" id="KW-1185">Reference proteome</keyword>
<evidence type="ECO:0000313" key="1">
    <source>
        <dbReference type="EMBL" id="SHM70916.1"/>
    </source>
</evidence>
<sequence>MSQRWLSRYLAGDRAPVWHEMRQQGNAIRRDPELEDEAQQVCDEMARRARQNVEVIVERLTTDGYRFHTNDDDRTPLTPHYPPTARVTELVDWLDQRFGEVPLTLRSWARFVGDVWLVGSHPEWPNAAEADPLVLELEGSRYPAEPPMSSYYASELEMWQEGGDDRLFVVPLSPDGTHKANRSGGPPYGVIVPDGCADGLFVGEMTSPFVEYLNYVFRDGGFPRRTGTQDEWKIRRRLAEDILPL</sequence>
<reference evidence="1 2" key="1">
    <citation type="submission" date="2016-11" db="EMBL/GenBank/DDBJ databases">
        <authorList>
            <person name="Jaros S."/>
            <person name="Januszkiewicz K."/>
            <person name="Wedrychowicz H."/>
        </authorList>
    </citation>
    <scope>NUCLEOTIDE SEQUENCE [LARGE SCALE GENOMIC DNA]</scope>
    <source>
        <strain evidence="1 2">DSM 46144</strain>
    </source>
</reference>
<name>A0A1M7KZG6_9ACTN</name>
<accession>A0A1M7KZG6</accession>
<protein>
    <submittedName>
        <fullName evidence="1">Uncharacterized protein</fullName>
    </submittedName>
</protein>
<proteinExistence type="predicted"/>
<organism evidence="1 2">
    <name type="scientific">Cryptosporangium aurantiacum</name>
    <dbReference type="NCBI Taxonomy" id="134849"/>
    <lineage>
        <taxon>Bacteria</taxon>
        <taxon>Bacillati</taxon>
        <taxon>Actinomycetota</taxon>
        <taxon>Actinomycetes</taxon>
        <taxon>Cryptosporangiales</taxon>
        <taxon>Cryptosporangiaceae</taxon>
        <taxon>Cryptosporangium</taxon>
    </lineage>
</organism>
<dbReference type="EMBL" id="FRCS01000001">
    <property type="protein sequence ID" value="SHM70916.1"/>
    <property type="molecule type" value="Genomic_DNA"/>
</dbReference>
<dbReference type="RefSeq" id="WP_073252369.1">
    <property type="nucleotide sequence ID" value="NZ_FRCS01000001.1"/>
</dbReference>
<gene>
    <name evidence="1" type="ORF">SAMN05443668_1011306</name>
</gene>